<proteinExistence type="predicted"/>
<sequence length="95" mass="10794">MQCNSPKHVVAFYVKIISIVDGNWALWYPWSACQGDCSNGTRSRFRNCDNPRQACGGNHCIGVYRQTDDTCLPIDCTTSKKSFLFSLLQQEVLRE</sequence>
<reference evidence="1" key="1">
    <citation type="submission" date="2022-11" db="EMBL/GenBank/DDBJ databases">
        <title>Centuries of genome instability and evolution in soft-shell clam transmissible cancer (bioRxiv).</title>
        <authorList>
            <person name="Hart S.F.M."/>
            <person name="Yonemitsu M.A."/>
            <person name="Giersch R.M."/>
            <person name="Beal B.F."/>
            <person name="Arriagada G."/>
            <person name="Davis B.W."/>
            <person name="Ostrander E.A."/>
            <person name="Goff S.P."/>
            <person name="Metzger M.J."/>
        </authorList>
    </citation>
    <scope>NUCLEOTIDE SEQUENCE</scope>
    <source>
        <strain evidence="1">MELC-2E11</strain>
        <tissue evidence="1">Siphon/mantle</tissue>
    </source>
</reference>
<dbReference type="Gene3D" id="2.20.100.10">
    <property type="entry name" value="Thrombospondin type-1 (TSP1) repeat"/>
    <property type="match status" value="1"/>
</dbReference>
<dbReference type="PANTHER" id="PTHR16311">
    <property type="entry name" value="THROMBOSPONDIN TYPE I DOMAIN-CONTAINING 1"/>
    <property type="match status" value="1"/>
</dbReference>
<accession>A0ABY7FWR4</accession>
<dbReference type="EMBL" id="CP111025">
    <property type="protein sequence ID" value="WAR26638.1"/>
    <property type="molecule type" value="Genomic_DNA"/>
</dbReference>
<dbReference type="Pfam" id="PF00090">
    <property type="entry name" value="TSP_1"/>
    <property type="match status" value="1"/>
</dbReference>
<dbReference type="InterPro" id="IPR036383">
    <property type="entry name" value="TSP1_rpt_sf"/>
</dbReference>
<dbReference type="PROSITE" id="PS50092">
    <property type="entry name" value="TSP1"/>
    <property type="match status" value="1"/>
</dbReference>
<keyword evidence="2" id="KW-1185">Reference proteome</keyword>
<dbReference type="PANTHER" id="PTHR16311:SF3">
    <property type="entry name" value="THROMBOSPONDIN TYPE-1 DOMAIN-CONTAINING PROTEIN 1"/>
    <property type="match status" value="1"/>
</dbReference>
<organism evidence="1 2">
    <name type="scientific">Mya arenaria</name>
    <name type="common">Soft-shell clam</name>
    <dbReference type="NCBI Taxonomy" id="6604"/>
    <lineage>
        <taxon>Eukaryota</taxon>
        <taxon>Metazoa</taxon>
        <taxon>Spiralia</taxon>
        <taxon>Lophotrochozoa</taxon>
        <taxon>Mollusca</taxon>
        <taxon>Bivalvia</taxon>
        <taxon>Autobranchia</taxon>
        <taxon>Heteroconchia</taxon>
        <taxon>Euheterodonta</taxon>
        <taxon>Imparidentia</taxon>
        <taxon>Neoheterodontei</taxon>
        <taxon>Myida</taxon>
        <taxon>Myoidea</taxon>
        <taxon>Myidae</taxon>
        <taxon>Mya</taxon>
    </lineage>
</organism>
<gene>
    <name evidence="1" type="ORF">MAR_012342</name>
</gene>
<dbReference type="InterPro" id="IPR000884">
    <property type="entry name" value="TSP1_rpt"/>
</dbReference>
<protein>
    <submittedName>
        <fullName evidence="1">ECT-like protein</fullName>
    </submittedName>
</protein>
<evidence type="ECO:0000313" key="1">
    <source>
        <dbReference type="EMBL" id="WAR26638.1"/>
    </source>
</evidence>
<dbReference type="Proteomes" id="UP001164746">
    <property type="component" value="Chromosome 14"/>
</dbReference>
<dbReference type="SMART" id="SM00209">
    <property type="entry name" value="TSP1"/>
    <property type="match status" value="1"/>
</dbReference>
<dbReference type="InterPro" id="IPR038877">
    <property type="entry name" value="THSD1"/>
</dbReference>
<dbReference type="SUPFAM" id="SSF82895">
    <property type="entry name" value="TSP-1 type 1 repeat"/>
    <property type="match status" value="1"/>
</dbReference>
<evidence type="ECO:0000313" key="2">
    <source>
        <dbReference type="Proteomes" id="UP001164746"/>
    </source>
</evidence>
<name>A0ABY7FWR4_MYAAR</name>